<proteinExistence type="predicted"/>
<name>A0A6J7MD63_9ZZZZ</name>
<sequence length="55" mass="6097">MAAIKPQIDAARERENAAFAYLMGRPANMEAMVALAERRQPDFAAIDLVDFAPNF</sequence>
<dbReference type="EMBL" id="CAFBOK010000046">
    <property type="protein sequence ID" value="CAB4978048.1"/>
    <property type="molecule type" value="Genomic_DNA"/>
</dbReference>
<gene>
    <name evidence="1" type="ORF">UFOPK3927_00540</name>
</gene>
<evidence type="ECO:0000313" key="1">
    <source>
        <dbReference type="EMBL" id="CAB4978048.1"/>
    </source>
</evidence>
<reference evidence="1" key="1">
    <citation type="submission" date="2020-05" db="EMBL/GenBank/DDBJ databases">
        <authorList>
            <person name="Chiriac C."/>
            <person name="Salcher M."/>
            <person name="Ghai R."/>
            <person name="Kavagutti S V."/>
        </authorList>
    </citation>
    <scope>NUCLEOTIDE SEQUENCE</scope>
</reference>
<dbReference type="AlphaFoldDB" id="A0A6J7MD63"/>
<protein>
    <submittedName>
        <fullName evidence="1">Unannotated protein</fullName>
    </submittedName>
</protein>
<organism evidence="1">
    <name type="scientific">freshwater metagenome</name>
    <dbReference type="NCBI Taxonomy" id="449393"/>
    <lineage>
        <taxon>unclassified sequences</taxon>
        <taxon>metagenomes</taxon>
        <taxon>ecological metagenomes</taxon>
    </lineage>
</organism>
<accession>A0A6J7MD63</accession>